<name>A0ABP6CQ13_9ACTN</name>
<protein>
    <submittedName>
        <fullName evidence="2">Uncharacterized protein</fullName>
    </submittedName>
</protein>
<dbReference type="EMBL" id="BAAARJ010000013">
    <property type="protein sequence ID" value="GAA2623127.1"/>
    <property type="molecule type" value="Genomic_DNA"/>
</dbReference>
<organism evidence="2 3">
    <name type="scientific">Streptomyces axinellae</name>
    <dbReference type="NCBI Taxonomy" id="552788"/>
    <lineage>
        <taxon>Bacteria</taxon>
        <taxon>Bacillati</taxon>
        <taxon>Actinomycetota</taxon>
        <taxon>Actinomycetes</taxon>
        <taxon>Kitasatosporales</taxon>
        <taxon>Streptomycetaceae</taxon>
        <taxon>Streptomyces</taxon>
    </lineage>
</organism>
<reference evidence="3" key="1">
    <citation type="journal article" date="2019" name="Int. J. Syst. Evol. Microbiol.">
        <title>The Global Catalogue of Microorganisms (GCM) 10K type strain sequencing project: providing services to taxonomists for standard genome sequencing and annotation.</title>
        <authorList>
            <consortium name="The Broad Institute Genomics Platform"/>
            <consortium name="The Broad Institute Genome Sequencing Center for Infectious Disease"/>
            <person name="Wu L."/>
            <person name="Ma J."/>
        </authorList>
    </citation>
    <scope>NUCLEOTIDE SEQUENCE [LARGE SCALE GENOMIC DNA]</scope>
    <source>
        <strain evidence="3">JCM 16373</strain>
    </source>
</reference>
<evidence type="ECO:0000313" key="3">
    <source>
        <dbReference type="Proteomes" id="UP001501447"/>
    </source>
</evidence>
<sequence>MPSQRPEGDKWTVPLVRHQRPEGQLDRPAPTMSRPGEEQTPARPVEGNSDGRRRRLGMATPAAELLAALAANGGNAQGGNAQRSNEGRDEAAREAAPDQGGSNARLLRAFPTPPLDGELALSMAALRLPSPVLGDQAHSNGSAPAATSGPQRTYRDPNRSPTRQGRGPGSGRG</sequence>
<accession>A0ABP6CQ13</accession>
<keyword evidence="3" id="KW-1185">Reference proteome</keyword>
<feature type="compositionally biased region" description="Basic and acidic residues" evidence="1">
    <location>
        <begin position="1"/>
        <end position="10"/>
    </location>
</feature>
<feature type="compositionally biased region" description="Low complexity" evidence="1">
    <location>
        <begin position="62"/>
        <end position="81"/>
    </location>
</feature>
<evidence type="ECO:0000256" key="1">
    <source>
        <dbReference type="SAM" id="MobiDB-lite"/>
    </source>
</evidence>
<feature type="region of interest" description="Disordered" evidence="1">
    <location>
        <begin position="1"/>
        <end position="116"/>
    </location>
</feature>
<dbReference type="Proteomes" id="UP001501447">
    <property type="component" value="Unassembled WGS sequence"/>
</dbReference>
<comment type="caution">
    <text evidence="2">The sequence shown here is derived from an EMBL/GenBank/DDBJ whole genome shotgun (WGS) entry which is preliminary data.</text>
</comment>
<feature type="region of interest" description="Disordered" evidence="1">
    <location>
        <begin position="132"/>
        <end position="173"/>
    </location>
</feature>
<feature type="compositionally biased region" description="Basic and acidic residues" evidence="1">
    <location>
        <begin position="85"/>
        <end position="96"/>
    </location>
</feature>
<gene>
    <name evidence="2" type="ORF">GCM10009863_41780</name>
</gene>
<proteinExistence type="predicted"/>
<evidence type="ECO:0000313" key="2">
    <source>
        <dbReference type="EMBL" id="GAA2623127.1"/>
    </source>
</evidence>